<protein>
    <recommendedName>
        <fullName evidence="3">Short-chain dehydrogenase</fullName>
    </recommendedName>
</protein>
<evidence type="ECO:0000313" key="2">
    <source>
        <dbReference type="Proteomes" id="UP000243065"/>
    </source>
</evidence>
<accession>A0A656D7P3</accession>
<evidence type="ECO:0008006" key="3">
    <source>
        <dbReference type="Google" id="ProtNLM"/>
    </source>
</evidence>
<reference evidence="1 2" key="1">
    <citation type="submission" date="2015-11" db="EMBL/GenBank/DDBJ databases">
        <authorList>
            <person name="Varghese N."/>
        </authorList>
    </citation>
    <scope>NUCLEOTIDE SEQUENCE [LARGE SCALE GENOMIC DNA]</scope>
    <source>
        <strain evidence="1 2">JGI-24</strain>
    </source>
</reference>
<dbReference type="AlphaFoldDB" id="A0A656D7P3"/>
<proteinExistence type="predicted"/>
<keyword evidence="2" id="KW-1185">Reference proteome</keyword>
<dbReference type="Gene3D" id="3.40.50.720">
    <property type="entry name" value="NAD(P)-binding Rossmann-like Domain"/>
    <property type="match status" value="1"/>
</dbReference>
<name>A0A656D7P3_KRYT1</name>
<dbReference type="EMBL" id="CZVU01000052">
    <property type="protein sequence ID" value="CUT02629.1"/>
    <property type="molecule type" value="Genomic_DNA"/>
</dbReference>
<dbReference type="InterPro" id="IPR036291">
    <property type="entry name" value="NAD(P)-bd_dom_sf"/>
</dbReference>
<sequence>MDIKGKSVLILGAWGLVGSAVTRRIVQEKPRNIIVASLKQWEAEEAVEKLRKEFPEFDRNFFIPWWGNIFVRDEFKDMSREEILSNPEYRRTLINDILGELTDEILKQSALYKLLNRFSPEIVIDCINTATAIAYQDIFTSALEVLHSIDRFKTGDGEKENIIEPVERLLATLYIPQLIRHVQILYRSMQEVGTKIYVKIGTSGTGGMGLNIPYTHSEERPSKVLLSKSAVAGAHTLLLFLMGRTPDAPITKEIKPTAAIAWKKIGYGEIKRFGKPVELIDCPPEKAFKLNGTIELRITEDNFEKLNETLKSVFIDTGENGLFSRAEFETLSTPGQMEYVTPEEIAETVIFEIKGGNTGHDIINALDHATLEPTYRAGFLTESALKRMRELEKQYGVESIAFELLGPPRLSKLLYEAHLLKLAFESMENVIKQDPKVMSQRCAEIIKSNKKLRAQIISIGIPILMPDGETLIRGYEVKIPPYRGENTVKVTREKINQWAYDGWVDLRVENMEIWKKRFQQIMNEVEAIPQEDTSSRFVRTKEYWEDFKTINEGKLAGWILDREEHGMRMKS</sequence>
<dbReference type="SUPFAM" id="SSF51735">
    <property type="entry name" value="NAD(P)-binding Rossmann-fold domains"/>
    <property type="match status" value="1"/>
</dbReference>
<organism evidence="1 2">
    <name type="scientific">Kryptobacter tengchongensis</name>
    <dbReference type="NCBI Taxonomy" id="1643429"/>
    <lineage>
        <taxon>Bacteria</taxon>
        <taxon>Pseudomonadati</taxon>
        <taxon>Candidatus Kryptoniota</taxon>
        <taxon>Candidatus Kryptobacter</taxon>
    </lineage>
</organism>
<dbReference type="OrthoDB" id="9803111at2"/>
<dbReference type="RefSeq" id="WP_072150535.1">
    <property type="nucleotide sequence ID" value="NZ_CZVU01000052.1"/>
</dbReference>
<evidence type="ECO:0000313" key="1">
    <source>
        <dbReference type="EMBL" id="CUT02629.1"/>
    </source>
</evidence>
<dbReference type="Proteomes" id="UP000243065">
    <property type="component" value="Unassembled WGS sequence"/>
</dbReference>
<gene>
    <name evidence="1" type="ORF">JGI24_01161</name>
</gene>